<accession>A0AAE3R7Y8</accession>
<dbReference type="Proteomes" id="UP001232063">
    <property type="component" value="Unassembled WGS sequence"/>
</dbReference>
<proteinExistence type="predicted"/>
<reference evidence="1" key="1">
    <citation type="submission" date="2023-05" db="EMBL/GenBank/DDBJ databases">
        <authorList>
            <person name="Zhang X."/>
        </authorList>
    </citation>
    <scope>NUCLEOTIDE SEQUENCE</scope>
    <source>
        <strain evidence="1">BD1B2-1</strain>
    </source>
</reference>
<keyword evidence="2" id="KW-1185">Reference proteome</keyword>
<comment type="caution">
    <text evidence="1">The sequence shown here is derived from an EMBL/GenBank/DDBJ whole genome shotgun (WGS) entry which is preliminary data.</text>
</comment>
<organism evidence="1 2">
    <name type="scientific">Xanthocytophaga agilis</name>
    <dbReference type="NCBI Taxonomy" id="3048010"/>
    <lineage>
        <taxon>Bacteria</taxon>
        <taxon>Pseudomonadati</taxon>
        <taxon>Bacteroidota</taxon>
        <taxon>Cytophagia</taxon>
        <taxon>Cytophagales</taxon>
        <taxon>Rhodocytophagaceae</taxon>
        <taxon>Xanthocytophaga</taxon>
    </lineage>
</organism>
<dbReference type="EMBL" id="JASJOU010000016">
    <property type="protein sequence ID" value="MDJ1505526.1"/>
    <property type="molecule type" value="Genomic_DNA"/>
</dbReference>
<evidence type="ECO:0000313" key="2">
    <source>
        <dbReference type="Proteomes" id="UP001232063"/>
    </source>
</evidence>
<protein>
    <submittedName>
        <fullName evidence="1">Uncharacterized protein</fullName>
    </submittedName>
</protein>
<dbReference type="AlphaFoldDB" id="A0AAE3R7Y8"/>
<sequence>MKIPKPLPNGIFIILTQLFADSSFESSFSKPNWNEYLFYATLFDAHTWIKDACTFDDYTYPIDKLERLAFDPRAPHDPAEWLQSLLIEYRDNPNRDQLLKQAIEERLSVDFQERLDIWRNLHSDESLVNDTSKGEGECLG</sequence>
<evidence type="ECO:0000313" key="1">
    <source>
        <dbReference type="EMBL" id="MDJ1505526.1"/>
    </source>
</evidence>
<gene>
    <name evidence="1" type="ORF">QNI22_33020</name>
</gene>
<dbReference type="RefSeq" id="WP_314517634.1">
    <property type="nucleotide sequence ID" value="NZ_JASJOU010000016.1"/>
</dbReference>
<name>A0AAE3R7Y8_9BACT</name>